<evidence type="ECO:0000313" key="3">
    <source>
        <dbReference type="Proteomes" id="UP001498398"/>
    </source>
</evidence>
<feature type="region of interest" description="Disordered" evidence="1">
    <location>
        <begin position="40"/>
        <end position="140"/>
    </location>
</feature>
<keyword evidence="3" id="KW-1185">Reference proteome</keyword>
<gene>
    <name evidence="2" type="ORF">VKT23_000508</name>
</gene>
<evidence type="ECO:0000256" key="1">
    <source>
        <dbReference type="SAM" id="MobiDB-lite"/>
    </source>
</evidence>
<comment type="caution">
    <text evidence="2">The sequence shown here is derived from an EMBL/GenBank/DDBJ whole genome shotgun (WGS) entry which is preliminary data.</text>
</comment>
<feature type="compositionally biased region" description="Basic and acidic residues" evidence="1">
    <location>
        <begin position="100"/>
        <end position="115"/>
    </location>
</feature>
<sequence length="214" mass="23580">MLEKNLKDYVAAPFRTRIHEEWYLSASENEKLKATKLIWTPGTKLPPVDPEPQVAHASSPRQGQKRAQSASETTGDKDKECRGAHKKHKTSGEGGTSHHKGAEESSSHALQRDASDVSFRPARPERPLTPPEINNIPSATPISHALRPISFDPLSSSRRMYSYQEKVSMGAALASHDCLQEPAVTGDLSVLSHTNFITRGKTLVKDMEYDVAKS</sequence>
<feature type="compositionally biased region" description="Polar residues" evidence="1">
    <location>
        <begin position="59"/>
        <end position="73"/>
    </location>
</feature>
<accession>A0ABR1K4A0</accession>
<protein>
    <submittedName>
        <fullName evidence="2">Uncharacterized protein</fullName>
    </submittedName>
</protein>
<dbReference type="EMBL" id="JBANRG010000001">
    <property type="protein sequence ID" value="KAK7472393.1"/>
    <property type="molecule type" value="Genomic_DNA"/>
</dbReference>
<feature type="compositionally biased region" description="Basic and acidic residues" evidence="1">
    <location>
        <begin position="74"/>
        <end position="83"/>
    </location>
</feature>
<organism evidence="2 3">
    <name type="scientific">Marasmiellus scandens</name>
    <dbReference type="NCBI Taxonomy" id="2682957"/>
    <lineage>
        <taxon>Eukaryota</taxon>
        <taxon>Fungi</taxon>
        <taxon>Dikarya</taxon>
        <taxon>Basidiomycota</taxon>
        <taxon>Agaricomycotina</taxon>
        <taxon>Agaricomycetes</taxon>
        <taxon>Agaricomycetidae</taxon>
        <taxon>Agaricales</taxon>
        <taxon>Marasmiineae</taxon>
        <taxon>Omphalotaceae</taxon>
        <taxon>Marasmiellus</taxon>
    </lineage>
</organism>
<proteinExistence type="predicted"/>
<reference evidence="2 3" key="1">
    <citation type="submission" date="2024-01" db="EMBL/GenBank/DDBJ databases">
        <title>A draft genome for the cacao thread blight pathogen Marasmiellus scandens.</title>
        <authorList>
            <person name="Baruah I.K."/>
            <person name="Leung J."/>
            <person name="Bukari Y."/>
            <person name="Amoako-Attah I."/>
            <person name="Meinhardt L.W."/>
            <person name="Bailey B.A."/>
            <person name="Cohen S.P."/>
        </authorList>
    </citation>
    <scope>NUCLEOTIDE SEQUENCE [LARGE SCALE GENOMIC DNA]</scope>
    <source>
        <strain evidence="2 3">GH-19</strain>
    </source>
</reference>
<dbReference type="Proteomes" id="UP001498398">
    <property type="component" value="Unassembled WGS sequence"/>
</dbReference>
<evidence type="ECO:0000313" key="2">
    <source>
        <dbReference type="EMBL" id="KAK7472393.1"/>
    </source>
</evidence>
<name>A0ABR1K4A0_9AGAR</name>